<dbReference type="InParanoid" id="A0A543AVD3"/>
<gene>
    <name evidence="1" type="ORF">FB566_2043</name>
</gene>
<reference evidence="1 2" key="1">
    <citation type="submission" date="2019-06" db="EMBL/GenBank/DDBJ databases">
        <title>Sequencing the genomes of 1000 actinobacteria strains.</title>
        <authorList>
            <person name="Klenk H.-P."/>
        </authorList>
    </citation>
    <scope>NUCLEOTIDE SEQUENCE [LARGE SCALE GENOMIC DNA]</scope>
    <source>
        <strain evidence="1 2">DSM 45928</strain>
    </source>
</reference>
<sequence>MDGEVVRACVRSGLTGLVGLALLAGCGGATSEPFDRGEFESMMNNAWVERQAMEDTMDRLGRRCVEAQGFTIHPIVRPEGAVVPATSPDFEVRMGAKTIFLTDDEIAESGYAASPTEAWGFDPQADETYSYDRSSNWVLTSRKPTTRPWTATI</sequence>
<comment type="caution">
    <text evidence="1">The sequence shown here is derived from an EMBL/GenBank/DDBJ whole genome shotgun (WGS) entry which is preliminary data.</text>
</comment>
<dbReference type="AlphaFoldDB" id="A0A543AVD3"/>
<protein>
    <recommendedName>
        <fullName evidence="3">Lipoprotein</fullName>
    </recommendedName>
</protein>
<name>A0A543AVD3_9ACTN</name>
<dbReference type="EMBL" id="VFOW01000001">
    <property type="protein sequence ID" value="TQL76511.1"/>
    <property type="molecule type" value="Genomic_DNA"/>
</dbReference>
<evidence type="ECO:0000313" key="1">
    <source>
        <dbReference type="EMBL" id="TQL76511.1"/>
    </source>
</evidence>
<evidence type="ECO:0000313" key="2">
    <source>
        <dbReference type="Proteomes" id="UP000317043"/>
    </source>
</evidence>
<organism evidence="1 2">
    <name type="scientific">Stackebrandtia endophytica</name>
    <dbReference type="NCBI Taxonomy" id="1496996"/>
    <lineage>
        <taxon>Bacteria</taxon>
        <taxon>Bacillati</taxon>
        <taxon>Actinomycetota</taxon>
        <taxon>Actinomycetes</taxon>
        <taxon>Glycomycetales</taxon>
        <taxon>Glycomycetaceae</taxon>
        <taxon>Stackebrandtia</taxon>
    </lineage>
</organism>
<evidence type="ECO:0008006" key="3">
    <source>
        <dbReference type="Google" id="ProtNLM"/>
    </source>
</evidence>
<dbReference type="Proteomes" id="UP000317043">
    <property type="component" value="Unassembled WGS sequence"/>
</dbReference>
<accession>A0A543AVD3</accession>
<keyword evidence="2" id="KW-1185">Reference proteome</keyword>
<dbReference type="PROSITE" id="PS51257">
    <property type="entry name" value="PROKAR_LIPOPROTEIN"/>
    <property type="match status" value="1"/>
</dbReference>
<proteinExistence type="predicted"/>